<evidence type="ECO:0008006" key="4">
    <source>
        <dbReference type="Google" id="ProtNLM"/>
    </source>
</evidence>
<keyword evidence="1" id="KW-0472">Membrane</keyword>
<gene>
    <name evidence="2" type="ORF">WS74_0801</name>
</gene>
<feature type="transmembrane region" description="Helical" evidence="1">
    <location>
        <begin position="72"/>
        <end position="105"/>
    </location>
</feature>
<feature type="transmembrane region" description="Helical" evidence="1">
    <location>
        <begin position="117"/>
        <end position="139"/>
    </location>
</feature>
<reference evidence="3" key="2">
    <citation type="submission" date="2014-08" db="EMBL/GenBank/DDBJ databases">
        <title>Complete genome of Weissella ceti strain WS74 isolated from diseased rainbow trout in Brazil.</title>
        <authorList>
            <person name="Figueiredo H.C.P."/>
            <person name="Leal C.A.G."/>
            <person name="Pereira F.L."/>
            <person name="Soares S.C."/>
            <person name="Dorella F.A."/>
            <person name="Carvalho A.F."/>
            <person name="Azevedo V.A.C."/>
        </authorList>
    </citation>
    <scope>NUCLEOTIDE SEQUENCE [LARGE SCALE GENOMIC DNA]</scope>
    <source>
        <strain evidence="3">WS74</strain>
    </source>
</reference>
<dbReference type="RefSeq" id="WP_038536209.1">
    <property type="nucleotide sequence ID" value="NZ_CP009223.1"/>
</dbReference>
<evidence type="ECO:0000313" key="2">
    <source>
        <dbReference type="EMBL" id="AIM63053.1"/>
    </source>
</evidence>
<feature type="transmembrane region" description="Helical" evidence="1">
    <location>
        <begin position="16"/>
        <end position="38"/>
    </location>
</feature>
<reference evidence="2 3" key="1">
    <citation type="journal article" date="2014" name="Genome Announc.">
        <title>Complete Genome Sequences of Fish Pathogenic Weissella ceti Strains WS74 and WS105.</title>
        <authorList>
            <person name="Figueiredo H.C."/>
            <person name="Leal C.A."/>
            <person name="Dorella F.A."/>
            <person name="Carvalho A.F."/>
            <person name="Soares S.C."/>
            <person name="Pereira F.L."/>
            <person name="Azevedo V.A."/>
        </authorList>
    </citation>
    <scope>NUCLEOTIDE SEQUENCE [LARGE SCALE GENOMIC DNA]</scope>
    <source>
        <strain evidence="2 3">WS74</strain>
    </source>
</reference>
<sequence length="532" mass="60089">MFNFSLRDLLSRISPYLFPFLILLIVATLYMGSSPLYLTNPWDDSNAMLTMGRSIQQGLIPFVDIVEQRGPFIYFLYALGAGISTTSFLGVFVIEVINITLIYYFGTRLTHALTKQTALVPWLALIAPLTLLGTSAFRFGGSPEEFAFTSVLYLLVLLVENDGRFSNMSLPTYFWLGLNLGFIFWNKYSLVGTFAIFFLLCGFYLLFKGRWLHFIRVVTLSLLGFFVAALPILIYYASVGHLDALFNIYFVQNLTSYHVQHMGVIDQLSQLFDLIFKQIYSYIFGWTITALGWILAIRKGHTVTIEIILAFGSIVFVALQKSCFFVYYPLVWLPFLALGFIRLAVYICDWLPSRQQTLIKYTLPVIITSLCILGPLLSNASVKHLVPVNGGKSLSGHTYTAQPQFGALMKSEKEHPTLLTLNCIDVGFFLSADTVPVTPYYHRMNMSYKELPIMYDTFKAGMSDGNIDYTVVRVKHALTDDKTSEARQNAAIMSVDSSLKSTLAANYHVVDVAENQNDMYYVLFARNAHPQL</sequence>
<feature type="transmembrane region" description="Helical" evidence="1">
    <location>
        <begin position="214"/>
        <end position="237"/>
    </location>
</feature>
<keyword evidence="3" id="KW-1185">Reference proteome</keyword>
<evidence type="ECO:0000256" key="1">
    <source>
        <dbReference type="SAM" id="Phobius"/>
    </source>
</evidence>
<keyword evidence="1" id="KW-1133">Transmembrane helix</keyword>
<feature type="transmembrane region" description="Helical" evidence="1">
    <location>
        <begin position="191"/>
        <end position="207"/>
    </location>
</feature>
<feature type="transmembrane region" description="Helical" evidence="1">
    <location>
        <begin position="303"/>
        <end position="319"/>
    </location>
</feature>
<organism evidence="2 3">
    <name type="scientific">Weissella ceti</name>
    <dbReference type="NCBI Taxonomy" id="759620"/>
    <lineage>
        <taxon>Bacteria</taxon>
        <taxon>Bacillati</taxon>
        <taxon>Bacillota</taxon>
        <taxon>Bacilli</taxon>
        <taxon>Lactobacillales</taxon>
        <taxon>Lactobacillaceae</taxon>
        <taxon>Weissella</taxon>
    </lineage>
</organism>
<feature type="transmembrane region" description="Helical" evidence="1">
    <location>
        <begin position="279"/>
        <end position="296"/>
    </location>
</feature>
<accession>A0A088GG17</accession>
<dbReference type="Proteomes" id="UP000029079">
    <property type="component" value="Chromosome"/>
</dbReference>
<dbReference type="EMBL" id="CP009223">
    <property type="protein sequence ID" value="AIM63053.1"/>
    <property type="molecule type" value="Genomic_DNA"/>
</dbReference>
<evidence type="ECO:0000313" key="3">
    <source>
        <dbReference type="Proteomes" id="UP000029079"/>
    </source>
</evidence>
<dbReference type="AlphaFoldDB" id="A0A088GG17"/>
<name>A0A088GG17_9LACO</name>
<feature type="transmembrane region" description="Helical" evidence="1">
    <location>
        <begin position="325"/>
        <end position="346"/>
    </location>
</feature>
<dbReference type="STRING" id="759620.WS105_0862"/>
<keyword evidence="1" id="KW-0812">Transmembrane</keyword>
<proteinExistence type="predicted"/>
<protein>
    <recommendedName>
        <fullName evidence="4">Teichoic acid/polysaccharide glycosyl transferase</fullName>
    </recommendedName>
</protein>
<dbReference type="KEGG" id="wct:WS74_0801"/>
<feature type="transmembrane region" description="Helical" evidence="1">
    <location>
        <begin position="358"/>
        <end position="377"/>
    </location>
</feature>